<dbReference type="PANTHER" id="PTHR10192">
    <property type="entry name" value="MOLYBDOPTERIN BIOSYNTHESIS PROTEIN"/>
    <property type="match status" value="1"/>
</dbReference>
<name>T0YJR5_9ZZZZ</name>
<dbReference type="InterPro" id="IPR036135">
    <property type="entry name" value="MoeA_linker/N_sf"/>
</dbReference>
<accession>T0YJR5</accession>
<feature type="domain" description="MoaB/Mog" evidence="1">
    <location>
        <begin position="70"/>
        <end position="167"/>
    </location>
</feature>
<dbReference type="GO" id="GO:0061599">
    <property type="term" value="F:molybdopterin molybdotransferase activity"/>
    <property type="evidence" value="ECO:0007669"/>
    <property type="project" value="TreeGrafter"/>
</dbReference>
<feature type="non-terminal residue" evidence="2">
    <location>
        <position position="167"/>
    </location>
</feature>
<dbReference type="GO" id="GO:0005829">
    <property type="term" value="C:cytosol"/>
    <property type="evidence" value="ECO:0007669"/>
    <property type="project" value="TreeGrafter"/>
</dbReference>
<dbReference type="GO" id="GO:0006777">
    <property type="term" value="P:Mo-molybdopterin cofactor biosynthetic process"/>
    <property type="evidence" value="ECO:0007669"/>
    <property type="project" value="TreeGrafter"/>
</dbReference>
<dbReference type="SUPFAM" id="SSF53218">
    <property type="entry name" value="Molybdenum cofactor biosynthesis proteins"/>
    <property type="match status" value="1"/>
</dbReference>
<sequence length="167" mass="18104">MVFEETREKDGRVLAFGPVARGFAVVEPGEDMPRGERLAMPGEALTPARLGALGAGGRLRVRVYAQARVAVVPNGNELVPPGKTPRRGQIREFNNITLGALLKLTGARVTTVPPVPDDPRQIEAKLREMLRENDLVLATGGSSVGERDYLPQVFPRIGEMLFHGLSI</sequence>
<protein>
    <submittedName>
        <fullName evidence="2">Molybdopterin binding domain protein</fullName>
    </submittedName>
</protein>
<gene>
    <name evidence="2" type="ORF">B1B_16819</name>
</gene>
<reference evidence="2" key="1">
    <citation type="submission" date="2013-08" db="EMBL/GenBank/DDBJ databases">
        <authorList>
            <person name="Mendez C."/>
            <person name="Richter M."/>
            <person name="Ferrer M."/>
            <person name="Sanchez J."/>
        </authorList>
    </citation>
    <scope>NUCLEOTIDE SEQUENCE</scope>
</reference>
<dbReference type="SUPFAM" id="SSF63882">
    <property type="entry name" value="MoeA N-terminal region -like"/>
    <property type="match status" value="1"/>
</dbReference>
<dbReference type="Gene3D" id="3.40.980.10">
    <property type="entry name" value="MoaB/Mog-like domain"/>
    <property type="match status" value="1"/>
</dbReference>
<dbReference type="EMBL" id="AUZY01011213">
    <property type="protein sequence ID" value="EQD35676.1"/>
    <property type="molecule type" value="Genomic_DNA"/>
</dbReference>
<dbReference type="AlphaFoldDB" id="T0YJR5"/>
<dbReference type="InterPro" id="IPR001453">
    <property type="entry name" value="MoaB/Mog_dom"/>
</dbReference>
<dbReference type="InterPro" id="IPR038987">
    <property type="entry name" value="MoeA-like"/>
</dbReference>
<evidence type="ECO:0000313" key="2">
    <source>
        <dbReference type="EMBL" id="EQD35676.1"/>
    </source>
</evidence>
<proteinExistence type="predicted"/>
<dbReference type="Gene3D" id="3.90.105.10">
    <property type="entry name" value="Molybdopterin biosynthesis moea protein, domain 2"/>
    <property type="match status" value="1"/>
</dbReference>
<dbReference type="SMART" id="SM00852">
    <property type="entry name" value="MoCF_biosynth"/>
    <property type="match status" value="1"/>
</dbReference>
<evidence type="ECO:0000259" key="1">
    <source>
        <dbReference type="SMART" id="SM00852"/>
    </source>
</evidence>
<comment type="caution">
    <text evidence="2">The sequence shown here is derived from an EMBL/GenBank/DDBJ whole genome shotgun (WGS) entry which is preliminary data.</text>
</comment>
<dbReference type="InterPro" id="IPR036425">
    <property type="entry name" value="MoaB/Mog-like_dom_sf"/>
</dbReference>
<dbReference type="Pfam" id="PF00994">
    <property type="entry name" value="MoCF_biosynth"/>
    <property type="match status" value="1"/>
</dbReference>
<dbReference type="PANTHER" id="PTHR10192:SF5">
    <property type="entry name" value="GEPHYRIN"/>
    <property type="match status" value="1"/>
</dbReference>
<organism evidence="2">
    <name type="scientific">mine drainage metagenome</name>
    <dbReference type="NCBI Taxonomy" id="410659"/>
    <lineage>
        <taxon>unclassified sequences</taxon>
        <taxon>metagenomes</taxon>
        <taxon>ecological metagenomes</taxon>
    </lineage>
</organism>
<reference evidence="2" key="2">
    <citation type="journal article" date="2014" name="ISME J.">
        <title>Microbial stratification in low pH oxic and suboxic macroscopic growths along an acid mine drainage.</title>
        <authorList>
            <person name="Mendez-Garcia C."/>
            <person name="Mesa V."/>
            <person name="Sprenger R.R."/>
            <person name="Richter M."/>
            <person name="Diez M.S."/>
            <person name="Solano J."/>
            <person name="Bargiela R."/>
            <person name="Golyshina O.V."/>
            <person name="Manteca A."/>
            <person name="Ramos J.L."/>
            <person name="Gallego J.R."/>
            <person name="Llorente I."/>
            <person name="Martins Dos Santos V.A."/>
            <person name="Jensen O.N."/>
            <person name="Pelaez A.I."/>
            <person name="Sanchez J."/>
            <person name="Ferrer M."/>
        </authorList>
    </citation>
    <scope>NUCLEOTIDE SEQUENCE</scope>
</reference>